<keyword evidence="3" id="KW-1185">Reference proteome</keyword>
<reference evidence="2 3" key="1">
    <citation type="submission" date="2022-08" db="EMBL/GenBank/DDBJ databases">
        <title>Reclassification of Massilia species as members of the genera Telluria, Duganella, Pseudoduganella, Mokoshia gen. nov. and Zemynaea gen. nov. using orthogonal and non-orthogonal genome-based approaches.</title>
        <authorList>
            <person name="Bowman J.P."/>
        </authorList>
    </citation>
    <scope>NUCLEOTIDE SEQUENCE [LARGE SCALE GENOMIC DNA]</scope>
    <source>
        <strain evidence="2 3">JCM 31316</strain>
    </source>
</reference>
<keyword evidence="1" id="KW-0472">Membrane</keyword>
<dbReference type="Proteomes" id="UP001204151">
    <property type="component" value="Unassembled WGS sequence"/>
</dbReference>
<gene>
    <name evidence="2" type="ORF">NX784_15605</name>
</gene>
<accession>A0ABT1ZSZ1</accession>
<feature type="transmembrane region" description="Helical" evidence="1">
    <location>
        <begin position="96"/>
        <end position="117"/>
    </location>
</feature>
<name>A0ABT1ZSZ1_9BURK</name>
<dbReference type="EMBL" id="JANUGW010000010">
    <property type="protein sequence ID" value="MCS0583014.1"/>
    <property type="molecule type" value="Genomic_DNA"/>
</dbReference>
<keyword evidence="1" id="KW-0812">Transmembrane</keyword>
<sequence length="155" mass="17477">MTRLPGPTTGRIAFKLERWHRRSVYATGLLLLLSGAAWLVLHYFLRPVTEFGESVNPLEPWAMKLHGAAAMAALFFVGSLLHMHVRRALRAGRNTLTGWAMIVTLSFLTLTGYGLYYVAGESDRPLWSLLHWVVGFFVAVLFVFHVIVGRRSVHD</sequence>
<evidence type="ECO:0000313" key="2">
    <source>
        <dbReference type="EMBL" id="MCS0583014.1"/>
    </source>
</evidence>
<feature type="transmembrane region" description="Helical" evidence="1">
    <location>
        <begin position="129"/>
        <end position="148"/>
    </location>
</feature>
<proteinExistence type="predicted"/>
<feature type="transmembrane region" description="Helical" evidence="1">
    <location>
        <begin position="24"/>
        <end position="45"/>
    </location>
</feature>
<comment type="caution">
    <text evidence="2">The sequence shown here is derived from an EMBL/GenBank/DDBJ whole genome shotgun (WGS) entry which is preliminary data.</text>
</comment>
<evidence type="ECO:0000256" key="1">
    <source>
        <dbReference type="SAM" id="Phobius"/>
    </source>
</evidence>
<evidence type="ECO:0000313" key="3">
    <source>
        <dbReference type="Proteomes" id="UP001204151"/>
    </source>
</evidence>
<feature type="transmembrane region" description="Helical" evidence="1">
    <location>
        <begin position="65"/>
        <end position="84"/>
    </location>
</feature>
<protein>
    <submittedName>
        <fullName evidence="2">DUF4405 domain-containing protein</fullName>
    </submittedName>
</protein>
<keyword evidence="1" id="KW-1133">Transmembrane helix</keyword>
<organism evidence="2 3">
    <name type="scientific">Massilia pinisoli</name>
    <dbReference type="NCBI Taxonomy" id="1772194"/>
    <lineage>
        <taxon>Bacteria</taxon>
        <taxon>Pseudomonadati</taxon>
        <taxon>Pseudomonadota</taxon>
        <taxon>Betaproteobacteria</taxon>
        <taxon>Burkholderiales</taxon>
        <taxon>Oxalobacteraceae</taxon>
        <taxon>Telluria group</taxon>
        <taxon>Massilia</taxon>
    </lineage>
</organism>
<dbReference type="RefSeq" id="WP_258817601.1">
    <property type="nucleotide sequence ID" value="NZ_JANUGW010000010.1"/>
</dbReference>